<evidence type="ECO:0000313" key="2">
    <source>
        <dbReference type="EMBL" id="ONK65512.1"/>
    </source>
</evidence>
<evidence type="ECO:0000313" key="3">
    <source>
        <dbReference type="Proteomes" id="UP000243459"/>
    </source>
</evidence>
<proteinExistence type="predicted"/>
<organism evidence="2 3">
    <name type="scientific">Asparagus officinalis</name>
    <name type="common">Garden asparagus</name>
    <dbReference type="NCBI Taxonomy" id="4686"/>
    <lineage>
        <taxon>Eukaryota</taxon>
        <taxon>Viridiplantae</taxon>
        <taxon>Streptophyta</taxon>
        <taxon>Embryophyta</taxon>
        <taxon>Tracheophyta</taxon>
        <taxon>Spermatophyta</taxon>
        <taxon>Magnoliopsida</taxon>
        <taxon>Liliopsida</taxon>
        <taxon>Asparagales</taxon>
        <taxon>Asparagaceae</taxon>
        <taxon>Asparagoideae</taxon>
        <taxon>Asparagus</taxon>
    </lineage>
</organism>
<name>A0A5P1EHY6_ASPOF</name>
<evidence type="ECO:0000256" key="1">
    <source>
        <dbReference type="SAM" id="MobiDB-lite"/>
    </source>
</evidence>
<dbReference type="Gramene" id="ONK65512">
    <property type="protein sequence ID" value="ONK65512"/>
    <property type="gene ID" value="A4U43_C07F37870"/>
</dbReference>
<keyword evidence="3" id="KW-1185">Reference proteome</keyword>
<dbReference type="Proteomes" id="UP000243459">
    <property type="component" value="Chromosome 7"/>
</dbReference>
<accession>A0A5P1EHY6</accession>
<feature type="region of interest" description="Disordered" evidence="1">
    <location>
        <begin position="1"/>
        <end position="62"/>
    </location>
</feature>
<reference evidence="3" key="1">
    <citation type="journal article" date="2017" name="Nat. Commun.">
        <title>The asparagus genome sheds light on the origin and evolution of a young Y chromosome.</title>
        <authorList>
            <person name="Harkess A."/>
            <person name="Zhou J."/>
            <person name="Xu C."/>
            <person name="Bowers J.E."/>
            <person name="Van der Hulst R."/>
            <person name="Ayyampalayam S."/>
            <person name="Mercati F."/>
            <person name="Riccardi P."/>
            <person name="McKain M.R."/>
            <person name="Kakrana A."/>
            <person name="Tang H."/>
            <person name="Ray J."/>
            <person name="Groenendijk J."/>
            <person name="Arikit S."/>
            <person name="Mathioni S.M."/>
            <person name="Nakano M."/>
            <person name="Shan H."/>
            <person name="Telgmann-Rauber A."/>
            <person name="Kanno A."/>
            <person name="Yue Z."/>
            <person name="Chen H."/>
            <person name="Li W."/>
            <person name="Chen Y."/>
            <person name="Xu X."/>
            <person name="Zhang Y."/>
            <person name="Luo S."/>
            <person name="Chen H."/>
            <person name="Gao J."/>
            <person name="Mao Z."/>
            <person name="Pires J.C."/>
            <person name="Luo M."/>
            <person name="Kudrna D."/>
            <person name="Wing R.A."/>
            <person name="Meyers B.C."/>
            <person name="Yi K."/>
            <person name="Kong H."/>
            <person name="Lavrijsen P."/>
            <person name="Sunseri F."/>
            <person name="Falavigna A."/>
            <person name="Ye Y."/>
            <person name="Leebens-Mack J.H."/>
            <person name="Chen G."/>
        </authorList>
    </citation>
    <scope>NUCLEOTIDE SEQUENCE [LARGE SCALE GENOMIC DNA]</scope>
    <source>
        <strain evidence="3">cv. DH0086</strain>
    </source>
</reference>
<protein>
    <submittedName>
        <fullName evidence="2">Uncharacterized protein</fullName>
    </submittedName>
</protein>
<gene>
    <name evidence="2" type="ORF">A4U43_C07F37870</name>
</gene>
<dbReference type="EMBL" id="CM007387">
    <property type="protein sequence ID" value="ONK65512.1"/>
    <property type="molecule type" value="Genomic_DNA"/>
</dbReference>
<sequence>MGRIEGSSPGRKTMDPVVEEDAVGPSANPEASRRPSKELIGVDDSIEGRAGTPSNQMENGVDGRILEDMPSVGIHQALQV</sequence>
<dbReference type="AlphaFoldDB" id="A0A5P1EHY6"/>